<protein>
    <submittedName>
        <fullName evidence="2">Uncharacterized protein</fullName>
    </submittedName>
</protein>
<organism evidence="2 3">
    <name type="scientific">Staphylotrichum tortipilum</name>
    <dbReference type="NCBI Taxonomy" id="2831512"/>
    <lineage>
        <taxon>Eukaryota</taxon>
        <taxon>Fungi</taxon>
        <taxon>Dikarya</taxon>
        <taxon>Ascomycota</taxon>
        <taxon>Pezizomycotina</taxon>
        <taxon>Sordariomycetes</taxon>
        <taxon>Sordariomycetidae</taxon>
        <taxon>Sordariales</taxon>
        <taxon>Chaetomiaceae</taxon>
        <taxon>Staphylotrichum</taxon>
    </lineage>
</organism>
<dbReference type="EMBL" id="MU855511">
    <property type="protein sequence ID" value="KAK3902413.1"/>
    <property type="molecule type" value="Genomic_DNA"/>
</dbReference>
<evidence type="ECO:0000313" key="2">
    <source>
        <dbReference type="EMBL" id="KAK3902413.1"/>
    </source>
</evidence>
<dbReference type="AlphaFoldDB" id="A0AAN6MLH0"/>
<reference evidence="2" key="1">
    <citation type="journal article" date="2023" name="Mol. Phylogenet. Evol.">
        <title>Genome-scale phylogeny and comparative genomics of the fungal order Sordariales.</title>
        <authorList>
            <person name="Hensen N."/>
            <person name="Bonometti L."/>
            <person name="Westerberg I."/>
            <person name="Brannstrom I.O."/>
            <person name="Guillou S."/>
            <person name="Cros-Aarteil S."/>
            <person name="Calhoun S."/>
            <person name="Haridas S."/>
            <person name="Kuo A."/>
            <person name="Mondo S."/>
            <person name="Pangilinan J."/>
            <person name="Riley R."/>
            <person name="LaButti K."/>
            <person name="Andreopoulos B."/>
            <person name="Lipzen A."/>
            <person name="Chen C."/>
            <person name="Yan M."/>
            <person name="Daum C."/>
            <person name="Ng V."/>
            <person name="Clum A."/>
            <person name="Steindorff A."/>
            <person name="Ohm R.A."/>
            <person name="Martin F."/>
            <person name="Silar P."/>
            <person name="Natvig D.O."/>
            <person name="Lalanne C."/>
            <person name="Gautier V."/>
            <person name="Ament-Velasquez S.L."/>
            <person name="Kruys A."/>
            <person name="Hutchinson M.I."/>
            <person name="Powell A.J."/>
            <person name="Barry K."/>
            <person name="Miller A.N."/>
            <person name="Grigoriev I.V."/>
            <person name="Debuchy R."/>
            <person name="Gladieux P."/>
            <person name="Hiltunen Thoren M."/>
            <person name="Johannesson H."/>
        </authorList>
    </citation>
    <scope>NUCLEOTIDE SEQUENCE</scope>
    <source>
        <strain evidence="2">CBS 103.79</strain>
    </source>
</reference>
<reference evidence="2" key="2">
    <citation type="submission" date="2023-05" db="EMBL/GenBank/DDBJ databases">
        <authorList>
            <consortium name="Lawrence Berkeley National Laboratory"/>
            <person name="Steindorff A."/>
            <person name="Hensen N."/>
            <person name="Bonometti L."/>
            <person name="Westerberg I."/>
            <person name="Brannstrom I.O."/>
            <person name="Guillou S."/>
            <person name="Cros-Aarteil S."/>
            <person name="Calhoun S."/>
            <person name="Haridas S."/>
            <person name="Kuo A."/>
            <person name="Mondo S."/>
            <person name="Pangilinan J."/>
            <person name="Riley R."/>
            <person name="Labutti K."/>
            <person name="Andreopoulos B."/>
            <person name="Lipzen A."/>
            <person name="Chen C."/>
            <person name="Yanf M."/>
            <person name="Daum C."/>
            <person name="Ng V."/>
            <person name="Clum A."/>
            <person name="Ohm R."/>
            <person name="Martin F."/>
            <person name="Silar P."/>
            <person name="Natvig D."/>
            <person name="Lalanne C."/>
            <person name="Gautier V."/>
            <person name="Ament-Velasquez S.L."/>
            <person name="Kruys A."/>
            <person name="Hutchinson M.I."/>
            <person name="Powell A.J."/>
            <person name="Barry K."/>
            <person name="Miller A.N."/>
            <person name="Grigoriev I.V."/>
            <person name="Debuchy R."/>
            <person name="Gladieux P."/>
            <person name="Thoren M.H."/>
            <person name="Johannesson H."/>
        </authorList>
    </citation>
    <scope>NUCLEOTIDE SEQUENCE</scope>
    <source>
        <strain evidence="2">CBS 103.79</strain>
    </source>
</reference>
<evidence type="ECO:0000313" key="3">
    <source>
        <dbReference type="Proteomes" id="UP001303889"/>
    </source>
</evidence>
<accession>A0AAN6MLH0</accession>
<feature type="compositionally biased region" description="Pro residues" evidence="1">
    <location>
        <begin position="319"/>
        <end position="329"/>
    </location>
</feature>
<comment type="caution">
    <text evidence="2">The sequence shown here is derived from an EMBL/GenBank/DDBJ whole genome shotgun (WGS) entry which is preliminary data.</text>
</comment>
<evidence type="ECO:0000256" key="1">
    <source>
        <dbReference type="SAM" id="MobiDB-lite"/>
    </source>
</evidence>
<name>A0AAN6MLH0_9PEZI</name>
<sequence>MESAGNDTIRGIQKTLEPYIRPREEVTRIRQILAAHLDSCLGDGDASGPLALADATSIAPSKAARGLQKEYLDALGANIRARAEFAACCKEQGRFDEDDAGPKTSGDQGADRLQEHLAVLRLRQRREKLQVIERGLNSLEQKPAASPGFLDPAEIFRDSRPLPSVPRELLTALTIDKAAAGPDLRDLIDQLERHVLQTKLLLRREEQLLETVKARSTARPETISERAKLDALDTTRVELINWMETELGKAGGDDADADGPDAHKHRALAAAAAGSVNMEEQLASIKEKYTQYLDARKTLLQLVSQQPQPIIKPPTRQTAPPPPPTPIPQPTAHLLAPSLSRLLLLAHEQKSQIAQKSHLTASLTTQLRETNKLLSHLSDESQLVPSHPIPGGPAGRSNAAAFAEATSSGIDGPSARVRPWVFAADSAKIATLEAVAEKIEEGQVALEGSMRTLGEIGELLGDPGDGQNKDGTGEEEDVWLAEGAQPEGRTVGGRRQTLRQREKAVVQVRTVWDLLDGGLGLIGGEKEMV</sequence>
<dbReference type="Proteomes" id="UP001303889">
    <property type="component" value="Unassembled WGS sequence"/>
</dbReference>
<feature type="region of interest" description="Disordered" evidence="1">
    <location>
        <begin position="306"/>
        <end position="332"/>
    </location>
</feature>
<keyword evidence="3" id="KW-1185">Reference proteome</keyword>
<proteinExistence type="predicted"/>
<gene>
    <name evidence="2" type="ORF">C8A05DRAFT_44155</name>
</gene>